<dbReference type="Pfam" id="PF02824">
    <property type="entry name" value="TGS"/>
    <property type="match status" value="1"/>
</dbReference>
<comment type="function">
    <text evidence="3">In eubacteria ppGpp (guanosine 3'-diphosphate 5'-diphosphate) is a mediator of the stringent response that coordinates a variety of cellular activities in response to changes in nutritional abundance.</text>
</comment>
<dbReference type="UniPathway" id="UPA00908">
    <property type="reaction ID" value="UER00884"/>
</dbReference>
<dbReference type="InterPro" id="IPR004095">
    <property type="entry name" value="TGS"/>
</dbReference>
<dbReference type="Gene3D" id="3.40.50.300">
    <property type="entry name" value="P-loop containing nucleotide triphosphate hydrolases"/>
    <property type="match status" value="1"/>
</dbReference>
<dbReference type="InterPro" id="IPR027417">
    <property type="entry name" value="P-loop_NTPase"/>
</dbReference>
<dbReference type="SUPFAM" id="SSF52540">
    <property type="entry name" value="P-loop containing nucleoside triphosphate hydrolases"/>
    <property type="match status" value="1"/>
</dbReference>
<dbReference type="SUPFAM" id="SSF109604">
    <property type="entry name" value="HD-domain/PDEase-like"/>
    <property type="match status" value="1"/>
</dbReference>
<dbReference type="InterPro" id="IPR012676">
    <property type="entry name" value="TGS-like"/>
</dbReference>
<dbReference type="Pfam" id="PF04607">
    <property type="entry name" value="RelA_SpoT"/>
    <property type="match status" value="1"/>
</dbReference>
<accession>A0A7H8XQR5</accession>
<dbReference type="InterPro" id="IPR012675">
    <property type="entry name" value="Beta-grasp_dom_sf"/>
</dbReference>
<dbReference type="FunFam" id="3.10.20.30:FF:000002">
    <property type="entry name" value="GTP pyrophosphokinase (RelA/SpoT)"/>
    <property type="match status" value="1"/>
</dbReference>
<comment type="pathway">
    <text evidence="1">Purine metabolism; ppGpp biosynthesis; ppGpp from GTP: step 1/2.</text>
</comment>
<dbReference type="NCBIfam" id="TIGR00691">
    <property type="entry name" value="spoT_relA"/>
    <property type="match status" value="1"/>
</dbReference>
<dbReference type="PROSITE" id="PS51831">
    <property type="entry name" value="HD"/>
    <property type="match status" value="1"/>
</dbReference>
<dbReference type="PANTHER" id="PTHR21262:SF31">
    <property type="entry name" value="GTP PYROPHOSPHOKINASE"/>
    <property type="match status" value="1"/>
</dbReference>
<dbReference type="InterPro" id="IPR006674">
    <property type="entry name" value="HD_domain"/>
</dbReference>
<comment type="similarity">
    <text evidence="3">Belongs to the relA/spoT family.</text>
</comment>
<dbReference type="SMART" id="SM00954">
    <property type="entry name" value="RelA_SpoT"/>
    <property type="match status" value="1"/>
</dbReference>
<dbReference type="SUPFAM" id="SSF81301">
    <property type="entry name" value="Nucleotidyltransferase"/>
    <property type="match status" value="1"/>
</dbReference>
<dbReference type="InterPro" id="IPR045865">
    <property type="entry name" value="ACT-like_dom_sf"/>
</dbReference>
<dbReference type="InterPro" id="IPR002912">
    <property type="entry name" value="ACT_dom"/>
</dbReference>
<evidence type="ECO:0000256" key="4">
    <source>
        <dbReference type="SAM" id="MobiDB-lite"/>
    </source>
</evidence>
<dbReference type="Pfam" id="PF13328">
    <property type="entry name" value="HD_4"/>
    <property type="match status" value="1"/>
</dbReference>
<dbReference type="InterPro" id="IPR009003">
    <property type="entry name" value="Peptidase_S1_PA"/>
</dbReference>
<evidence type="ECO:0000256" key="2">
    <source>
        <dbReference type="ARBA" id="ARBA00048244"/>
    </source>
</evidence>
<evidence type="ECO:0000256" key="1">
    <source>
        <dbReference type="ARBA" id="ARBA00004976"/>
    </source>
</evidence>
<dbReference type="GO" id="GO:0015970">
    <property type="term" value="P:guanosine tetraphosphate biosynthetic process"/>
    <property type="evidence" value="ECO:0007669"/>
    <property type="project" value="UniProtKB-UniPathway"/>
</dbReference>
<dbReference type="SUPFAM" id="SSF81271">
    <property type="entry name" value="TGS-like"/>
    <property type="match status" value="1"/>
</dbReference>
<dbReference type="PROSITE" id="PS51880">
    <property type="entry name" value="TGS"/>
    <property type="match status" value="1"/>
</dbReference>
<comment type="catalytic activity">
    <reaction evidence="2">
        <text>GTP + ATP = guanosine 3'-diphosphate 5'-triphosphate + AMP</text>
        <dbReference type="Rhea" id="RHEA:22088"/>
        <dbReference type="ChEBI" id="CHEBI:30616"/>
        <dbReference type="ChEBI" id="CHEBI:37565"/>
        <dbReference type="ChEBI" id="CHEBI:142410"/>
        <dbReference type="ChEBI" id="CHEBI:456215"/>
        <dbReference type="EC" id="2.7.6.5"/>
    </reaction>
</comment>
<dbReference type="InterPro" id="IPR007685">
    <property type="entry name" value="RelA_SpoT"/>
</dbReference>
<dbReference type="Pfam" id="PF19296">
    <property type="entry name" value="RelA_AH_RIS"/>
    <property type="match status" value="1"/>
</dbReference>
<dbReference type="PANTHER" id="PTHR21262">
    <property type="entry name" value="GUANOSINE-3',5'-BIS DIPHOSPHATE 3'-PYROPHOSPHOHYDROLASE"/>
    <property type="match status" value="1"/>
</dbReference>
<dbReference type="Pfam" id="PF13365">
    <property type="entry name" value="Trypsin_2"/>
    <property type="match status" value="1"/>
</dbReference>
<dbReference type="SMART" id="SM00471">
    <property type="entry name" value="HDc"/>
    <property type="match status" value="1"/>
</dbReference>
<dbReference type="FunFam" id="3.30.460.10:FF:000001">
    <property type="entry name" value="GTP pyrophosphokinase RelA"/>
    <property type="match status" value="1"/>
</dbReference>
<dbReference type="Gene3D" id="3.30.460.10">
    <property type="entry name" value="Beta Polymerase, domain 2"/>
    <property type="match status" value="1"/>
</dbReference>
<dbReference type="InterPro" id="IPR004811">
    <property type="entry name" value="RelA/Spo_fam"/>
</dbReference>
<dbReference type="FunFam" id="1.10.3210.10:FF:000001">
    <property type="entry name" value="GTP pyrophosphokinase RelA"/>
    <property type="match status" value="1"/>
</dbReference>
<dbReference type="GO" id="GO:0005886">
    <property type="term" value="C:plasma membrane"/>
    <property type="evidence" value="ECO:0007669"/>
    <property type="project" value="TreeGrafter"/>
</dbReference>
<feature type="compositionally biased region" description="Low complexity" evidence="4">
    <location>
        <begin position="908"/>
        <end position="921"/>
    </location>
</feature>
<proteinExistence type="inferred from homology"/>
<dbReference type="CDD" id="cd05399">
    <property type="entry name" value="NT_Rel-Spo_like"/>
    <property type="match status" value="1"/>
</dbReference>
<dbReference type="InterPro" id="IPR043519">
    <property type="entry name" value="NT_sf"/>
</dbReference>
<dbReference type="GO" id="GO:0008728">
    <property type="term" value="F:GTP diphosphokinase activity"/>
    <property type="evidence" value="ECO:0007669"/>
    <property type="project" value="UniProtKB-EC"/>
</dbReference>
<sequence length="1672" mass="181467">MGKADDLATAVDASWEELLHAATVAIEVPSPSGGAPSRGTGFLVAPATVATCAHVLAADGQPTPETALGRVVAAGVSLTLRVVPDAVHRSRAGLDLALLAVDQSVPSAELTPVLSSPVISVGDALWAYGHPDGMFRSGQPATFVYEGQSRRSEDDPLRLLRLRGTPVTAGFSGSPVVNHRTGAVCGMICTSSTTGSAHMLPVGEIVARCGHADPHLAAVQPHHRHWLSLLTDRQLAAGRWRFPGPQLRAYLALAERASARHPYRMPATTQLPPLSAVYVRQTTRLHETPTAAWSVPAPIRPAEVVFDGDRDAFLVGGAGAGKSSLFHVVTRDLVRRQQSTDVTDVPVRVQATDLLEADSLGAAVARSVRADFGLAGNGGSWPPGFFDAPPMSDGTWLVLVDGLDEIMDSGRRQDVLAFLAAHRATPRSAHRFVIATRPAADLHATSGADWEPLRFELLAFDEEQRRRFTEGWFSRLAVDRPGDTADEFDRELDRLGLGELARNPLMATMLCQLFVASAPRRLPRGRSRIFHDFVQLLCERQYSDADGGIRQQVLRRLRRYGRQAEEAGERLIVERDDLIGRLAADRLAGDAQPAVDRLARWTRHLPPPSVPTGTWRDLLADLLRRSGVLLERGDDFVFLHQTIQEYLAAQVVAHDADRAGPAFRDLLLRTVSGRAVPPPAWRQSFARFLVAAWPQPDAVASALRAMTATGGLGAALFVGALVDDGHDLTVEVVDNAVRALRAIAHDERVSVDDRQVAVDTCVHLSRPAGADLARAVVTDPRIDRRLRVGALRTLADLAPHPTPPRPVDPDGTVGDGGDKWIMEQVARLVDVDGPALLAVVGQDEAFEGGQRVWAADALARAGDGRGRELLVRLARQAGLAPLQRRVAVTALAHLDGVEAAPPPGDLVPDAAAPGPTRAGGAEPHRVSSVRRLARRMGIDGLLGGDTPQVSEALEPVVAAHRRSHPDADVLLLQRAFDTASWWHSGQYRKSGDPYITHPLSVATILAELGMDTTTLVAGLLGDTVEDAAYPLHQLRVEFGDEVAALVDGVTKLDRVTFGDVAEAESIRKMVVAMAKDPRVLVIKLADRLHNMRTLSFLPRPKQEQKATETLEILAPLAQRLGMNTIKWELEDLAFSTLFPKRYEEIARLVEARRPRREALLRQVTVKVDADLRAARIRAEATGQPRHMYAIYQKMIVQGRDFAEVYDLAGVRILVDTVRDCYAALGVVHANWPPVPGRIKDYVALPKSNMYQSLHTTVVGPTGRHLEVQIRTHAMHRVAEYGIMARWRHGAQAGGGPAHVDEMTWLRLLLDWQREAADPSEFLDALRFDLSSQEVYVFTPKGDVIPLPTGSTPVDFAYAVHTEVGHKCIGARVNGKLVPLESTLSNGDVIEIFTSRSDTAGPSRGWLGFVKSPRAQTKIRQFFSVEGREEAIEAGKEALVAAMRRQGVPVQRMLTPEALLAVARDLHLADVASLYAAVGDSRVSAQSVVQKLMAAYGGEEGAAEDMSETAVATRPPRVRMNGHDSGVVVRGAGDVWIKLARCCTPVPPDSVFGFVTRNNGVSVHRDDCAKATELRAQAERVVEVSWKLTSASAFLVAIQVEALNRQRLLADVSRVLSDERVDILSVTLTTTRDRVAVSRFSFELADPLHLGHLLAAVRRVDGVFDAYRVTSGV</sequence>
<dbReference type="InterPro" id="IPR033655">
    <property type="entry name" value="TGS_RelA/SpoT"/>
</dbReference>
<protein>
    <submittedName>
        <fullName evidence="5">RelA/SpoT family protein</fullName>
    </submittedName>
</protein>
<dbReference type="Gene3D" id="1.10.3210.10">
    <property type="entry name" value="Hypothetical protein af1432"/>
    <property type="match status" value="1"/>
</dbReference>
<evidence type="ECO:0000256" key="3">
    <source>
        <dbReference type="RuleBase" id="RU003847"/>
    </source>
</evidence>
<gene>
    <name evidence="5" type="ORF">HXZ27_20005</name>
</gene>
<dbReference type="SUPFAM" id="SSF50494">
    <property type="entry name" value="Trypsin-like serine proteases"/>
    <property type="match status" value="1"/>
</dbReference>
<feature type="region of interest" description="Disordered" evidence="4">
    <location>
        <begin position="901"/>
        <end position="927"/>
    </location>
</feature>
<dbReference type="InterPro" id="IPR045600">
    <property type="entry name" value="RelA/SpoT_AH_RIS"/>
</dbReference>
<organism evidence="5 6">
    <name type="scientific">Micromonospora carbonacea</name>
    <dbReference type="NCBI Taxonomy" id="47853"/>
    <lineage>
        <taxon>Bacteria</taxon>
        <taxon>Bacillati</taxon>
        <taxon>Actinomycetota</taxon>
        <taxon>Actinomycetes</taxon>
        <taxon>Micromonosporales</taxon>
        <taxon>Micromonosporaceae</taxon>
        <taxon>Micromonospora</taxon>
    </lineage>
</organism>
<dbReference type="EMBL" id="CP058322">
    <property type="protein sequence ID" value="QLD26212.1"/>
    <property type="molecule type" value="Genomic_DNA"/>
</dbReference>
<reference evidence="5 6" key="1">
    <citation type="submission" date="2020-07" db="EMBL/GenBank/DDBJ databases">
        <title>A bifunctional nitrone conjugated secondary metabolite targeting the ribosome.</title>
        <authorList>
            <person name="Limbrick E.M."/>
            <person name="Graf M."/>
            <person name="Derewacz D.K."/>
            <person name="Nguyen F."/>
            <person name="Spraggins J.M."/>
            <person name="Wieland M."/>
            <person name="Ynigez-Gutierrez A.E."/>
            <person name="Reisman B.J."/>
            <person name="Zinshteyn B."/>
            <person name="McCulloch K."/>
            <person name="Iverson T.M."/>
            <person name="Green R."/>
            <person name="Wilson D.N."/>
            <person name="Bachmann B.O."/>
        </authorList>
    </citation>
    <scope>NUCLEOTIDE SEQUENCE [LARGE SCALE GENOMIC DNA]</scope>
    <source>
        <strain evidence="6">aurantiaca</strain>
    </source>
</reference>
<dbReference type="KEGG" id="mcab:HXZ27_20005"/>
<dbReference type="PROSITE" id="PS51671">
    <property type="entry name" value="ACT"/>
    <property type="match status" value="1"/>
</dbReference>
<dbReference type="Gene3D" id="2.40.10.120">
    <property type="match status" value="1"/>
</dbReference>
<dbReference type="InterPro" id="IPR003607">
    <property type="entry name" value="HD/PDEase_dom"/>
</dbReference>
<dbReference type="CDD" id="cd01668">
    <property type="entry name" value="TGS_RSH"/>
    <property type="match status" value="1"/>
</dbReference>
<dbReference type="Pfam" id="PF13291">
    <property type="entry name" value="ACT_4"/>
    <property type="match status" value="1"/>
</dbReference>
<dbReference type="CDD" id="cd00077">
    <property type="entry name" value="HDc"/>
    <property type="match status" value="1"/>
</dbReference>
<dbReference type="Proteomes" id="UP000509335">
    <property type="component" value="Chromosome"/>
</dbReference>
<evidence type="ECO:0000313" key="5">
    <source>
        <dbReference type="EMBL" id="QLD26212.1"/>
    </source>
</evidence>
<name>A0A7H8XQR5_9ACTN</name>
<dbReference type="Gene3D" id="3.30.70.260">
    <property type="match status" value="1"/>
</dbReference>
<dbReference type="SUPFAM" id="SSF55021">
    <property type="entry name" value="ACT-like"/>
    <property type="match status" value="1"/>
</dbReference>
<dbReference type="Gene3D" id="3.10.20.30">
    <property type="match status" value="1"/>
</dbReference>
<evidence type="ECO:0000313" key="6">
    <source>
        <dbReference type="Proteomes" id="UP000509335"/>
    </source>
</evidence>
<dbReference type="CDD" id="cd04876">
    <property type="entry name" value="ACT_RelA-SpoT"/>
    <property type="match status" value="1"/>
</dbReference>